<accession>A0A8H5GRC2</accession>
<keyword evidence="3" id="KW-1185">Reference proteome</keyword>
<evidence type="ECO:0008006" key="4">
    <source>
        <dbReference type="Google" id="ProtNLM"/>
    </source>
</evidence>
<sequence>MSSQAPSASRARNPRKKVNEDASYIGPSGFNSAGSKRQAADRADGEPRAKRKRVSESANAMLAPPPRVAESETRPSKVDFGKMSTAQLHRYLSHYELVPVIRPSPLTHYDPPPPYSLADPHAHRADSRPPSPPPPHITPANRPRRDHKDQSRRRSSRLLDDESFLTRTPILHDVGDVHMALASLAERHFREKLTISGREEVDTLASFMCAIEKLKVGRPQ</sequence>
<dbReference type="Proteomes" id="UP000559256">
    <property type="component" value="Unassembled WGS sequence"/>
</dbReference>
<feature type="region of interest" description="Disordered" evidence="1">
    <location>
        <begin position="1"/>
        <end position="78"/>
    </location>
</feature>
<dbReference type="AlphaFoldDB" id="A0A8H5GRC2"/>
<organism evidence="2 3">
    <name type="scientific">Tetrapyrgos nigripes</name>
    <dbReference type="NCBI Taxonomy" id="182062"/>
    <lineage>
        <taxon>Eukaryota</taxon>
        <taxon>Fungi</taxon>
        <taxon>Dikarya</taxon>
        <taxon>Basidiomycota</taxon>
        <taxon>Agaricomycotina</taxon>
        <taxon>Agaricomycetes</taxon>
        <taxon>Agaricomycetidae</taxon>
        <taxon>Agaricales</taxon>
        <taxon>Marasmiineae</taxon>
        <taxon>Marasmiaceae</taxon>
        <taxon>Tetrapyrgos</taxon>
    </lineage>
</organism>
<feature type="compositionally biased region" description="Basic and acidic residues" evidence="1">
    <location>
        <begin position="38"/>
        <end position="48"/>
    </location>
</feature>
<proteinExistence type="predicted"/>
<evidence type="ECO:0000313" key="3">
    <source>
        <dbReference type="Proteomes" id="UP000559256"/>
    </source>
</evidence>
<dbReference type="OrthoDB" id="3361956at2759"/>
<comment type="caution">
    <text evidence="2">The sequence shown here is derived from an EMBL/GenBank/DDBJ whole genome shotgun (WGS) entry which is preliminary data.</text>
</comment>
<reference evidence="2 3" key="1">
    <citation type="journal article" date="2020" name="ISME J.">
        <title>Uncovering the hidden diversity of litter-decomposition mechanisms in mushroom-forming fungi.</title>
        <authorList>
            <person name="Floudas D."/>
            <person name="Bentzer J."/>
            <person name="Ahren D."/>
            <person name="Johansson T."/>
            <person name="Persson P."/>
            <person name="Tunlid A."/>
        </authorList>
    </citation>
    <scope>NUCLEOTIDE SEQUENCE [LARGE SCALE GENOMIC DNA]</scope>
    <source>
        <strain evidence="2 3">CBS 291.85</strain>
    </source>
</reference>
<gene>
    <name evidence="2" type="ORF">D9758_001094</name>
</gene>
<feature type="compositionally biased region" description="Basic residues" evidence="1">
    <location>
        <begin position="142"/>
        <end position="156"/>
    </location>
</feature>
<dbReference type="EMBL" id="JAACJM010000012">
    <property type="protein sequence ID" value="KAF5369858.1"/>
    <property type="molecule type" value="Genomic_DNA"/>
</dbReference>
<feature type="region of interest" description="Disordered" evidence="1">
    <location>
        <begin position="109"/>
        <end position="160"/>
    </location>
</feature>
<evidence type="ECO:0000313" key="2">
    <source>
        <dbReference type="EMBL" id="KAF5369858.1"/>
    </source>
</evidence>
<feature type="compositionally biased region" description="Basic and acidic residues" evidence="1">
    <location>
        <begin position="69"/>
        <end position="78"/>
    </location>
</feature>
<name>A0A8H5GRC2_9AGAR</name>
<protein>
    <recommendedName>
        <fullName evidence="4">Histone deacetylase complex subunit SAP30 Sin3 binding domain-containing protein</fullName>
    </recommendedName>
</protein>
<evidence type="ECO:0000256" key="1">
    <source>
        <dbReference type="SAM" id="MobiDB-lite"/>
    </source>
</evidence>